<dbReference type="InParanoid" id="A0A251TXQ6"/>
<dbReference type="Proteomes" id="UP000215914">
    <property type="component" value="Chromosome 9"/>
</dbReference>
<dbReference type="OMA" id="INDIWVT"/>
<organism evidence="2 3">
    <name type="scientific">Helianthus annuus</name>
    <name type="common">Common sunflower</name>
    <dbReference type="NCBI Taxonomy" id="4232"/>
    <lineage>
        <taxon>Eukaryota</taxon>
        <taxon>Viridiplantae</taxon>
        <taxon>Streptophyta</taxon>
        <taxon>Embryophyta</taxon>
        <taxon>Tracheophyta</taxon>
        <taxon>Spermatophyta</taxon>
        <taxon>Magnoliopsida</taxon>
        <taxon>eudicotyledons</taxon>
        <taxon>Gunneridae</taxon>
        <taxon>Pentapetalae</taxon>
        <taxon>asterids</taxon>
        <taxon>campanulids</taxon>
        <taxon>Asterales</taxon>
        <taxon>Asteraceae</taxon>
        <taxon>Asteroideae</taxon>
        <taxon>Heliantheae alliance</taxon>
        <taxon>Heliantheae</taxon>
        <taxon>Helianthus</taxon>
    </lineage>
</organism>
<name>A0A251TXQ6_HELAN</name>
<keyword evidence="2" id="KW-0548">Nucleotidyltransferase</keyword>
<feature type="domain" description="Reverse transcriptase" evidence="1">
    <location>
        <begin position="307"/>
        <end position="585"/>
    </location>
</feature>
<evidence type="ECO:0000313" key="2">
    <source>
        <dbReference type="EMBL" id="OTG15533.1"/>
    </source>
</evidence>
<keyword evidence="2" id="KW-0808">Transferase</keyword>
<dbReference type="PANTHER" id="PTHR33116">
    <property type="entry name" value="REVERSE TRANSCRIPTASE ZINC-BINDING DOMAIN-CONTAINING PROTEIN-RELATED-RELATED"/>
    <property type="match status" value="1"/>
</dbReference>
<dbReference type="SUPFAM" id="SSF56219">
    <property type="entry name" value="DNase I-like"/>
    <property type="match status" value="1"/>
</dbReference>
<dbReference type="Pfam" id="PF00078">
    <property type="entry name" value="RVT_1"/>
    <property type="match status" value="1"/>
</dbReference>
<dbReference type="InterPro" id="IPR000477">
    <property type="entry name" value="RT_dom"/>
</dbReference>
<evidence type="ECO:0000313" key="3">
    <source>
        <dbReference type="Proteomes" id="UP000215914"/>
    </source>
</evidence>
<reference evidence="3" key="1">
    <citation type="journal article" date="2017" name="Nature">
        <title>The sunflower genome provides insights into oil metabolism, flowering and Asterid evolution.</title>
        <authorList>
            <person name="Badouin H."/>
            <person name="Gouzy J."/>
            <person name="Grassa C.J."/>
            <person name="Murat F."/>
            <person name="Staton S.E."/>
            <person name="Cottret L."/>
            <person name="Lelandais-Briere C."/>
            <person name="Owens G.L."/>
            <person name="Carrere S."/>
            <person name="Mayjonade B."/>
            <person name="Legrand L."/>
            <person name="Gill N."/>
            <person name="Kane N.C."/>
            <person name="Bowers J.E."/>
            <person name="Hubner S."/>
            <person name="Bellec A."/>
            <person name="Berard A."/>
            <person name="Berges H."/>
            <person name="Blanchet N."/>
            <person name="Boniface M.C."/>
            <person name="Brunel D."/>
            <person name="Catrice O."/>
            <person name="Chaidir N."/>
            <person name="Claudel C."/>
            <person name="Donnadieu C."/>
            <person name="Faraut T."/>
            <person name="Fievet G."/>
            <person name="Helmstetter N."/>
            <person name="King M."/>
            <person name="Knapp S.J."/>
            <person name="Lai Z."/>
            <person name="Le Paslier M.C."/>
            <person name="Lippi Y."/>
            <person name="Lorenzon L."/>
            <person name="Mandel J.R."/>
            <person name="Marage G."/>
            <person name="Marchand G."/>
            <person name="Marquand E."/>
            <person name="Bret-Mestries E."/>
            <person name="Morien E."/>
            <person name="Nambeesan S."/>
            <person name="Nguyen T."/>
            <person name="Pegot-Espagnet P."/>
            <person name="Pouilly N."/>
            <person name="Raftis F."/>
            <person name="Sallet E."/>
            <person name="Schiex T."/>
            <person name="Thomas J."/>
            <person name="Vandecasteele C."/>
            <person name="Vares D."/>
            <person name="Vear F."/>
            <person name="Vautrin S."/>
            <person name="Crespi M."/>
            <person name="Mangin B."/>
            <person name="Burke J.M."/>
            <person name="Salse J."/>
            <person name="Munos S."/>
            <person name="Vincourt P."/>
            <person name="Rieseberg L.H."/>
            <person name="Langlade N.B."/>
        </authorList>
    </citation>
    <scope>NUCLEOTIDE SEQUENCE [LARGE SCALE GENOMIC DNA]</scope>
    <source>
        <strain evidence="3">cv. SF193</strain>
    </source>
</reference>
<keyword evidence="3" id="KW-1185">Reference proteome</keyword>
<keyword evidence="2" id="KW-0695">RNA-directed DNA polymerase</keyword>
<sequence>MEYQMGGRKYTYHSDNGMKMSKIDRFLVCRNFMNTWPEAFLVALANAVSDHCPLLLTTIPNDFGPIPARIFNSWLELPGLMEYVEQICSGFAFDGPADLRLSIKLKWLKFKIKDWVKNFKATRDGLYVDKVAQLEKLEEIAEERSLMPHELETRAKLKSFISEVDRLKFMDLQQKSRVRWAVEGDENTAYFHGVVNANISSNRLNGLRINDIWVTSPPLIKDTVCNFFASKFQEPLSSRPVLICPNLATITEDEAAVLVAPFSVMEVKKAVWDCEGDRAPGPDGINFRFIKKCWGLLQNDFIMMMDEFFEKEAIHIGCTSSFLALIPKCNDPGGLLDYRPISLIGSINKVVSKVLVNRLKTVMQKLISEEQTAFLANRSILDGPLILNELIPWLKRRKKAGLIFKVDIEKAYDSLNWEFLNSIMAQMNFPLKWRNWIMAIVSSVKASVLVNGSPTQEFKCYRGLRQGDPISPFLFIIAMEALSGVMKKACTIGLYKGIKCSTHGPLLSHFLYADDAVFVGEWSRENVLNLNRILRCFYLASGLRVNLKKSNLHAVGVSDVQLSDMASLLRCKAGVFPFKHLGLQVGANMNLVKNWRPVFDVFKKRLSAWKAKTLSFGGRITLIKSVLSSLPTYFFSLFKAPVQVINHLERLRRDFLWGASPEQKKIIWVAWNNVLVPKDYGGVGIGSLWEANVSMLAKWWWRFKAEPNGLWRKVIWSFHHTARSWNFIPVSLSISGPWKQVVKIQDELSKEGINLRSLFKGMVGHGRDIQFWTACWFGEEPLANRFPNLFCLESCKHVAVADRLVEENGVFRFRARWKRRPNSTCEVRELQEIAAALSDVSFGTGQDYWVWKLNASGSFTVNSMRRLVQKVRSSDLGTGFQWNSWAPIKVNFLAWRLSLDRIPTLMALARRQVNLESTICRFCGEMDESADHLFVGCGFTQVVWDFVARWCNIRPFYALDVKDLVNMHMHVNGPRKWQKAYYTVILTTIWSIWKCRNEVIFNQKEPKMERLIEEIRTLSYLWVRNRSKSLGLTWGNWSVFDLSCMVS</sequence>
<dbReference type="Pfam" id="PF13966">
    <property type="entry name" value="zf-RVT"/>
    <property type="match status" value="1"/>
</dbReference>
<dbReference type="InterPro" id="IPR036691">
    <property type="entry name" value="Endo/exonu/phosph_ase_sf"/>
</dbReference>
<dbReference type="EMBL" id="CM007898">
    <property type="protein sequence ID" value="OTG15533.1"/>
    <property type="molecule type" value="Genomic_DNA"/>
</dbReference>
<proteinExistence type="predicted"/>
<dbReference type="AlphaFoldDB" id="A0A251TXQ6"/>
<dbReference type="InterPro" id="IPR026960">
    <property type="entry name" value="RVT-Znf"/>
</dbReference>
<dbReference type="CDD" id="cd01650">
    <property type="entry name" value="RT_nLTR_like"/>
    <property type="match status" value="1"/>
</dbReference>
<dbReference type="Gene3D" id="3.60.10.10">
    <property type="entry name" value="Endonuclease/exonuclease/phosphatase"/>
    <property type="match status" value="1"/>
</dbReference>
<dbReference type="SUPFAM" id="SSF56672">
    <property type="entry name" value="DNA/RNA polymerases"/>
    <property type="match status" value="1"/>
</dbReference>
<dbReference type="PANTHER" id="PTHR33116:SF78">
    <property type="entry name" value="OS12G0587133 PROTEIN"/>
    <property type="match status" value="1"/>
</dbReference>
<accession>A0A251TXQ6</accession>
<protein>
    <submittedName>
        <fullName evidence="2">Putative RNA-directed DNA polymerase, eukaryota, Reverse transcriptase zinc-binding domain protein</fullName>
    </submittedName>
</protein>
<dbReference type="STRING" id="4232.A0A251TXQ6"/>
<evidence type="ECO:0000259" key="1">
    <source>
        <dbReference type="PROSITE" id="PS50878"/>
    </source>
</evidence>
<dbReference type="GO" id="GO:0003964">
    <property type="term" value="F:RNA-directed DNA polymerase activity"/>
    <property type="evidence" value="ECO:0007669"/>
    <property type="project" value="UniProtKB-KW"/>
</dbReference>
<dbReference type="InterPro" id="IPR043502">
    <property type="entry name" value="DNA/RNA_pol_sf"/>
</dbReference>
<dbReference type="PROSITE" id="PS50878">
    <property type="entry name" value="RT_POL"/>
    <property type="match status" value="1"/>
</dbReference>
<gene>
    <name evidence="2" type="ORF">HannXRQ_Chr09g0261431</name>
</gene>